<evidence type="ECO:0000259" key="3">
    <source>
        <dbReference type="PROSITE" id="PS50977"/>
    </source>
</evidence>
<dbReference type="SUPFAM" id="SSF48498">
    <property type="entry name" value="Tetracyclin repressor-like, C-terminal domain"/>
    <property type="match status" value="1"/>
</dbReference>
<protein>
    <submittedName>
        <fullName evidence="4">Forespore capture DNA-binding protein RefZ</fullName>
    </submittedName>
</protein>
<feature type="DNA-binding region" description="H-T-H motif" evidence="2">
    <location>
        <begin position="26"/>
        <end position="45"/>
    </location>
</feature>
<accession>A0A9X2IP97</accession>
<dbReference type="PROSITE" id="PS01081">
    <property type="entry name" value="HTH_TETR_1"/>
    <property type="match status" value="1"/>
</dbReference>
<organism evidence="4 5">
    <name type="scientific">Halalkalibacter oceani</name>
    <dbReference type="NCBI Taxonomy" id="1653776"/>
    <lineage>
        <taxon>Bacteria</taxon>
        <taxon>Bacillati</taxon>
        <taxon>Bacillota</taxon>
        <taxon>Bacilli</taxon>
        <taxon>Bacillales</taxon>
        <taxon>Bacillaceae</taxon>
        <taxon>Halalkalibacter</taxon>
    </lineage>
</organism>
<dbReference type="PANTHER" id="PTHR30055:SF199">
    <property type="entry name" value="HTH-TYPE TRANSCRIPTIONAL REGULATOR YTTP-RELATED"/>
    <property type="match status" value="1"/>
</dbReference>
<name>A0A9X2IP97_9BACI</name>
<dbReference type="PRINTS" id="PR00455">
    <property type="entry name" value="HTHTETR"/>
</dbReference>
<sequence>MKGSTKKKMVDAAIRLFYTQGYDGTSVRDIASSANVNIALVSYYFGGKKALYEKILIQFLEGYLQTMHKAIRQQTNSVQESLLSVIRELLVYQATNHYTARMVHREMTLDSVLVREIMTTYLRKEKHDYEQMIKLGMKKGEFQRQSVDYVIIQIRTMVNMPYLTPHYFQELYQLSPKEPYFVDRYMEHIARWVKAALCQPKAETGIA</sequence>
<evidence type="ECO:0000313" key="4">
    <source>
        <dbReference type="EMBL" id="MCM3715010.1"/>
    </source>
</evidence>
<dbReference type="Proteomes" id="UP001139179">
    <property type="component" value="Unassembled WGS sequence"/>
</dbReference>
<dbReference type="InterPro" id="IPR050109">
    <property type="entry name" value="HTH-type_TetR-like_transc_reg"/>
</dbReference>
<proteinExistence type="predicted"/>
<gene>
    <name evidence="4" type="primary">refZ</name>
    <name evidence="4" type="ORF">M3202_13050</name>
</gene>
<dbReference type="InterPro" id="IPR009057">
    <property type="entry name" value="Homeodomain-like_sf"/>
</dbReference>
<evidence type="ECO:0000313" key="5">
    <source>
        <dbReference type="Proteomes" id="UP001139179"/>
    </source>
</evidence>
<dbReference type="SUPFAM" id="SSF46689">
    <property type="entry name" value="Homeodomain-like"/>
    <property type="match status" value="1"/>
</dbReference>
<dbReference type="AlphaFoldDB" id="A0A9X2IP97"/>
<dbReference type="PANTHER" id="PTHR30055">
    <property type="entry name" value="HTH-TYPE TRANSCRIPTIONAL REGULATOR RUTR"/>
    <property type="match status" value="1"/>
</dbReference>
<dbReference type="Gene3D" id="1.10.357.10">
    <property type="entry name" value="Tetracycline Repressor, domain 2"/>
    <property type="match status" value="1"/>
</dbReference>
<feature type="domain" description="HTH tetR-type" evidence="3">
    <location>
        <begin position="3"/>
        <end position="63"/>
    </location>
</feature>
<dbReference type="RefSeq" id="WP_251223777.1">
    <property type="nucleotide sequence ID" value="NZ_JAMBOL010000011.1"/>
</dbReference>
<comment type="caution">
    <text evidence="4">The sequence shown here is derived from an EMBL/GenBank/DDBJ whole genome shotgun (WGS) entry which is preliminary data.</text>
</comment>
<dbReference type="GO" id="GO:0003700">
    <property type="term" value="F:DNA-binding transcription factor activity"/>
    <property type="evidence" value="ECO:0007669"/>
    <property type="project" value="TreeGrafter"/>
</dbReference>
<keyword evidence="5" id="KW-1185">Reference proteome</keyword>
<dbReference type="Pfam" id="PF00440">
    <property type="entry name" value="TetR_N"/>
    <property type="match status" value="1"/>
</dbReference>
<dbReference type="NCBIfam" id="NF037937">
    <property type="entry name" value="septum_RefZ"/>
    <property type="match status" value="1"/>
</dbReference>
<dbReference type="PROSITE" id="PS50977">
    <property type="entry name" value="HTH_TETR_2"/>
    <property type="match status" value="1"/>
</dbReference>
<dbReference type="InterPro" id="IPR023772">
    <property type="entry name" value="DNA-bd_HTH_TetR-type_CS"/>
</dbReference>
<keyword evidence="1 2" id="KW-0238">DNA-binding</keyword>
<dbReference type="EMBL" id="JAMBOL010000011">
    <property type="protein sequence ID" value="MCM3715010.1"/>
    <property type="molecule type" value="Genomic_DNA"/>
</dbReference>
<reference evidence="4" key="1">
    <citation type="submission" date="2022-05" db="EMBL/GenBank/DDBJ databases">
        <title>Comparative Genomics of Spacecraft Associated Microbes.</title>
        <authorList>
            <person name="Tran M.T."/>
            <person name="Wright A."/>
            <person name="Seuylemezian A."/>
            <person name="Eisen J."/>
            <person name="Coil D."/>
        </authorList>
    </citation>
    <scope>NUCLEOTIDE SEQUENCE</scope>
    <source>
        <strain evidence="4">214.1.1</strain>
    </source>
</reference>
<evidence type="ECO:0000256" key="2">
    <source>
        <dbReference type="PROSITE-ProRule" id="PRU00335"/>
    </source>
</evidence>
<dbReference type="GO" id="GO:0000976">
    <property type="term" value="F:transcription cis-regulatory region binding"/>
    <property type="evidence" value="ECO:0007669"/>
    <property type="project" value="TreeGrafter"/>
</dbReference>
<dbReference type="InterPro" id="IPR036271">
    <property type="entry name" value="Tet_transcr_reg_TetR-rel_C_sf"/>
</dbReference>
<evidence type="ECO:0000256" key="1">
    <source>
        <dbReference type="ARBA" id="ARBA00023125"/>
    </source>
</evidence>
<dbReference type="InterPro" id="IPR001647">
    <property type="entry name" value="HTH_TetR"/>
</dbReference>